<name>A0A7S9HF47_KLEPN</name>
<proteinExistence type="inferred from homology"/>
<dbReference type="Gene3D" id="3.30.300.30">
    <property type="match status" value="1"/>
</dbReference>
<dbReference type="InterPro" id="IPR042099">
    <property type="entry name" value="ANL_N_sf"/>
</dbReference>
<comment type="similarity">
    <text evidence="1">Belongs to the ATP-dependent AMP-binding enzyme family.</text>
</comment>
<gene>
    <name evidence="3" type="ORF">IUJ34_25815</name>
</gene>
<evidence type="ECO:0000256" key="1">
    <source>
        <dbReference type="ARBA" id="ARBA00006432"/>
    </source>
</evidence>
<evidence type="ECO:0000313" key="4">
    <source>
        <dbReference type="Proteomes" id="UP000594592"/>
    </source>
</evidence>
<dbReference type="GO" id="GO:0006631">
    <property type="term" value="P:fatty acid metabolic process"/>
    <property type="evidence" value="ECO:0007669"/>
    <property type="project" value="TreeGrafter"/>
</dbReference>
<evidence type="ECO:0000256" key="2">
    <source>
        <dbReference type="ARBA" id="ARBA00022598"/>
    </source>
</evidence>
<accession>A0A7S9HF47</accession>
<organism evidence="3 4">
    <name type="scientific">Klebsiella pneumoniae subsp. pneumoniae</name>
    <dbReference type="NCBI Taxonomy" id="72407"/>
    <lineage>
        <taxon>Bacteria</taxon>
        <taxon>Pseudomonadati</taxon>
        <taxon>Pseudomonadota</taxon>
        <taxon>Gammaproteobacteria</taxon>
        <taxon>Enterobacterales</taxon>
        <taxon>Enterobacteriaceae</taxon>
        <taxon>Klebsiella/Raoultella group</taxon>
        <taxon>Klebsiella</taxon>
        <taxon>Klebsiella pneumoniae complex</taxon>
    </lineage>
</organism>
<dbReference type="AlphaFoldDB" id="A0A7S9HF47"/>
<protein>
    <submittedName>
        <fullName evidence="3">AMP-binding protein</fullName>
    </submittedName>
</protein>
<dbReference type="GO" id="GO:0031956">
    <property type="term" value="F:medium-chain fatty acid-CoA ligase activity"/>
    <property type="evidence" value="ECO:0007669"/>
    <property type="project" value="TreeGrafter"/>
</dbReference>
<dbReference type="Gene3D" id="3.40.50.12780">
    <property type="entry name" value="N-terminal domain of ligase-like"/>
    <property type="match status" value="1"/>
</dbReference>
<dbReference type="InterPro" id="IPR045851">
    <property type="entry name" value="AMP-bd_C_sf"/>
</dbReference>
<dbReference type="SUPFAM" id="SSF56801">
    <property type="entry name" value="Acetyl-CoA synthetase-like"/>
    <property type="match status" value="1"/>
</dbReference>
<reference evidence="3 4" key="1">
    <citation type="submission" date="2020-11" db="EMBL/GenBank/DDBJ databases">
        <title>Whole Genome sequence of MDR strain of Klebsiella pneumoniae K219 isolated from sputum.</title>
        <authorList>
            <person name="Aditi B.P."/>
            <person name="Mahalakshmi K."/>
            <person name="Naveen Kumar V."/>
        </authorList>
    </citation>
    <scope>NUCLEOTIDE SEQUENCE [LARGE SCALE GENOMIC DNA]</scope>
    <source>
        <strain evidence="3 4">K219</strain>
    </source>
</reference>
<sequence length="132" mass="15126">MRQFRSGDPGLAITIRNDRQQPLPAGQIGHIWLKGDVVIREYWQHSERRPSCDAQGWFCTGDLGYLDDEGWLYIKDRSKDMINRGGEKIYSLELENILSTYRGVREVAVIPTPARSTAKSPWRLSCRMASIT</sequence>
<dbReference type="Proteomes" id="UP000594592">
    <property type="component" value="Chromosome"/>
</dbReference>
<dbReference type="PANTHER" id="PTHR43201">
    <property type="entry name" value="ACYL-COA SYNTHETASE"/>
    <property type="match status" value="1"/>
</dbReference>
<keyword evidence="2" id="KW-0436">Ligase</keyword>
<dbReference type="EMBL" id="CP064820">
    <property type="protein sequence ID" value="QPG07552.1"/>
    <property type="molecule type" value="Genomic_DNA"/>
</dbReference>
<dbReference type="PANTHER" id="PTHR43201:SF5">
    <property type="entry name" value="MEDIUM-CHAIN ACYL-COA LIGASE ACSF2, MITOCHONDRIAL"/>
    <property type="match status" value="1"/>
</dbReference>
<evidence type="ECO:0000313" key="3">
    <source>
        <dbReference type="EMBL" id="QPG07552.1"/>
    </source>
</evidence>